<feature type="compositionally biased region" description="Low complexity" evidence="1">
    <location>
        <begin position="1"/>
        <end position="13"/>
    </location>
</feature>
<feature type="compositionally biased region" description="Pro residues" evidence="1">
    <location>
        <begin position="663"/>
        <end position="678"/>
    </location>
</feature>
<dbReference type="AlphaFoldDB" id="A0A9W4XJW2"/>
<dbReference type="InterPro" id="IPR013087">
    <property type="entry name" value="Znf_C2H2_type"/>
</dbReference>
<feature type="compositionally biased region" description="Acidic residues" evidence="1">
    <location>
        <begin position="770"/>
        <end position="782"/>
    </location>
</feature>
<feature type="compositionally biased region" description="Polar residues" evidence="1">
    <location>
        <begin position="373"/>
        <end position="405"/>
    </location>
</feature>
<feature type="compositionally biased region" description="Polar residues" evidence="1">
    <location>
        <begin position="312"/>
        <end position="334"/>
    </location>
</feature>
<feature type="compositionally biased region" description="Polar residues" evidence="1">
    <location>
        <begin position="790"/>
        <end position="807"/>
    </location>
</feature>
<feature type="compositionally biased region" description="Polar residues" evidence="1">
    <location>
        <begin position="117"/>
        <end position="132"/>
    </location>
</feature>
<dbReference type="EMBL" id="CAOQHR010000001">
    <property type="protein sequence ID" value="CAI6247832.1"/>
    <property type="molecule type" value="Genomic_DNA"/>
</dbReference>
<evidence type="ECO:0000256" key="1">
    <source>
        <dbReference type="SAM" id="MobiDB-lite"/>
    </source>
</evidence>
<feature type="compositionally biased region" description="Pro residues" evidence="1">
    <location>
        <begin position="431"/>
        <end position="441"/>
    </location>
</feature>
<dbReference type="PROSITE" id="PS00028">
    <property type="entry name" value="ZINC_FINGER_C2H2_1"/>
    <property type="match status" value="1"/>
</dbReference>
<feature type="compositionally biased region" description="Low complexity" evidence="1">
    <location>
        <begin position="408"/>
        <end position="430"/>
    </location>
</feature>
<feature type="compositionally biased region" description="Polar residues" evidence="1">
    <location>
        <begin position="16"/>
        <end position="50"/>
    </location>
</feature>
<feature type="region of interest" description="Disordered" evidence="1">
    <location>
        <begin position="1"/>
        <end position="84"/>
    </location>
</feature>
<feature type="compositionally biased region" description="Polar residues" evidence="1">
    <location>
        <begin position="161"/>
        <end position="196"/>
    </location>
</feature>
<feature type="domain" description="C2H2-type" evidence="2">
    <location>
        <begin position="937"/>
        <end position="960"/>
    </location>
</feature>
<dbReference type="Proteomes" id="UP001152607">
    <property type="component" value="Unassembled WGS sequence"/>
</dbReference>
<organism evidence="3 4">
    <name type="scientific">Periconia digitata</name>
    <dbReference type="NCBI Taxonomy" id="1303443"/>
    <lineage>
        <taxon>Eukaryota</taxon>
        <taxon>Fungi</taxon>
        <taxon>Dikarya</taxon>
        <taxon>Ascomycota</taxon>
        <taxon>Pezizomycotina</taxon>
        <taxon>Dothideomycetes</taxon>
        <taxon>Pleosporomycetidae</taxon>
        <taxon>Pleosporales</taxon>
        <taxon>Massarineae</taxon>
        <taxon>Periconiaceae</taxon>
        <taxon>Periconia</taxon>
    </lineage>
</organism>
<feature type="compositionally biased region" description="Basic and acidic residues" evidence="1">
    <location>
        <begin position="255"/>
        <end position="308"/>
    </location>
</feature>
<keyword evidence="4" id="KW-1185">Reference proteome</keyword>
<feature type="compositionally biased region" description="Polar residues" evidence="1">
    <location>
        <begin position="635"/>
        <end position="654"/>
    </location>
</feature>
<gene>
    <name evidence="3" type="ORF">PDIGIT_LOCUS844</name>
</gene>
<feature type="compositionally biased region" description="Polar residues" evidence="1">
    <location>
        <begin position="834"/>
        <end position="844"/>
    </location>
</feature>
<feature type="region of interest" description="Disordered" evidence="1">
    <location>
        <begin position="769"/>
        <end position="854"/>
    </location>
</feature>
<name>A0A9W4XJW2_9PLEO</name>
<evidence type="ECO:0000259" key="2">
    <source>
        <dbReference type="PROSITE" id="PS00028"/>
    </source>
</evidence>
<comment type="caution">
    <text evidence="3">The sequence shown here is derived from an EMBL/GenBank/DDBJ whole genome shotgun (WGS) entry which is preliminary data.</text>
</comment>
<feature type="compositionally biased region" description="Basic and acidic residues" evidence="1">
    <location>
        <begin position="1073"/>
        <end position="1088"/>
    </location>
</feature>
<evidence type="ECO:0000313" key="4">
    <source>
        <dbReference type="Proteomes" id="UP001152607"/>
    </source>
</evidence>
<feature type="region of interest" description="Disordered" evidence="1">
    <location>
        <begin position="364"/>
        <end position="456"/>
    </location>
</feature>
<protein>
    <recommendedName>
        <fullName evidence="2">C2H2-type domain-containing protein</fullName>
    </recommendedName>
</protein>
<sequence length="1130" mass="124532">MSSNSYNPYNYPYHQSAPQQQYSTYQTAPATNNPPQASSRQYQQPSSQATDYGFYQAPSYSSHGTGYDGPQDRSGTWNGTNYGANRETTSRAAEVLHNMSNTAYTANPTPAQPSFPAINNTPASRYTPTNDRPQARPPSVNTNRAQASTIRGNVSPVVPPANSTHRTSKQYSQTQFNQPQRTASPAQYKATNTQYSADHAHRQLPKPGISRTSYGFADPQITTPTSQTSTSAPDPISQTTTTVDPMAVYDPWPEYQRKAEAQRAQKAVEDAARLEEEKKVEQKRKEEEERQRREEEDKERNRKDEENARLAQMNSAQQDSSTPLQTASETSSNAMEEEIRALMSRMREFNSKDPALLARIWEEERRAKAPKSPNVQNKPAPQAVPTKSQTPVAAIPRQSTASKETTLAKGTKPSKSAKAAKVAKAISVPTPATPQPQPQPTARPAANHTKGSTVWPPEKKTHLASAAASYLSSHNPTRPVEANEVLLLLDRNPSYIELCEQLEQMGIILERAAFAKTLLQAVPDVNSGSRPKPGPAGPVNGAHNVQVATPAVIKGAQTPTTPLSRPQAETPGGGIVQYPPFPINNAPVAEMIPIRSEHRQPATKEEAARKRTFNDLIDLTMPEDEDEPAFKKSNLGGTSHLSSSTPMMQSQSHEGSPANFPLPSQPVPRPVHDLPPPSSDLRHDVVVQYLDRKNALRRNTYNIKTIARDILLACGRHPETRQLNQHLDILKTTLPQVTNDADLSTLNWEAIDPGRPPVGYFKEDVMDLTGDADDEDESDEEDTQRRVQKPQDSGVGTDQQRTQTSVEAINPFKLKRRGRPPRSSLPAGNPTPYTPKQKSMSSHVAASAPQPSKSAASVGYSAFRSATQYDADGNPLPKKRGRPVGWRKNIHGSAAAQSQVNPNGNTGLRDFVGTGQNPITVQSRSPSMAPRYTSFKCKWEGCSAELHNLETLRKHVFKLHRKETSDGMLECLWSDCRKDTRVDLLSNVNIESSKSFASEKEWQEHLGQAHFQPLAWKLGDGQASGVSDTNDSEAYLSDAQGRNVTPRIIARADYLTDSYNSDDPEPAQRKRPRDSQEQHARDAQDRMISRKKRVGGPGMDRGGSTLANEKRRRGFLDVTDTEEELVDAES</sequence>
<feature type="compositionally biased region" description="Polar residues" evidence="1">
    <location>
        <begin position="73"/>
        <end position="84"/>
    </location>
</feature>
<feature type="region of interest" description="Disordered" evidence="1">
    <location>
        <begin position="621"/>
        <end position="681"/>
    </location>
</feature>
<feature type="region of interest" description="Disordered" evidence="1">
    <location>
        <begin position="103"/>
        <end position="337"/>
    </location>
</feature>
<dbReference type="OrthoDB" id="5424797at2759"/>
<feature type="compositionally biased region" description="Polar residues" evidence="1">
    <location>
        <begin position="139"/>
        <end position="152"/>
    </location>
</feature>
<feature type="compositionally biased region" description="Low complexity" evidence="1">
    <location>
        <begin position="845"/>
        <end position="854"/>
    </location>
</feature>
<accession>A0A9W4XJW2</accession>
<feature type="region of interest" description="Disordered" evidence="1">
    <location>
        <begin position="556"/>
        <end position="581"/>
    </location>
</feature>
<feature type="compositionally biased region" description="Low complexity" evidence="1">
    <location>
        <begin position="219"/>
        <end position="231"/>
    </location>
</feature>
<proteinExistence type="predicted"/>
<feature type="region of interest" description="Disordered" evidence="1">
    <location>
        <begin position="1055"/>
        <end position="1130"/>
    </location>
</feature>
<evidence type="ECO:0000313" key="3">
    <source>
        <dbReference type="EMBL" id="CAI6247832.1"/>
    </source>
</evidence>
<feature type="compositionally biased region" description="Acidic residues" evidence="1">
    <location>
        <begin position="1119"/>
        <end position="1130"/>
    </location>
</feature>
<reference evidence="3" key="1">
    <citation type="submission" date="2023-01" db="EMBL/GenBank/DDBJ databases">
        <authorList>
            <person name="Van Ghelder C."/>
            <person name="Rancurel C."/>
        </authorList>
    </citation>
    <scope>NUCLEOTIDE SEQUENCE</scope>
    <source>
        <strain evidence="3">CNCM I-4278</strain>
    </source>
</reference>